<protein>
    <recommendedName>
        <fullName evidence="2">Zinc-ribbon domain-containing protein</fullName>
    </recommendedName>
</protein>
<keyword evidence="1" id="KW-0472">Membrane</keyword>
<feature type="transmembrane region" description="Helical" evidence="1">
    <location>
        <begin position="126"/>
        <end position="148"/>
    </location>
</feature>
<accession>A0A261FQ94</accession>
<evidence type="ECO:0000313" key="3">
    <source>
        <dbReference type="EMBL" id="OZG61165.1"/>
    </source>
</evidence>
<keyword evidence="1" id="KW-0812">Transmembrane</keyword>
<evidence type="ECO:0000259" key="2">
    <source>
        <dbReference type="Pfam" id="PF13240"/>
    </source>
</evidence>
<reference evidence="3 4" key="1">
    <citation type="journal article" date="2017" name="BMC Genomics">
        <title>Comparative genomic and phylogenomic analyses of the Bifidobacteriaceae family.</title>
        <authorList>
            <person name="Lugli G.A."/>
            <person name="Milani C."/>
            <person name="Turroni F."/>
            <person name="Duranti S."/>
            <person name="Mancabelli L."/>
            <person name="Mangifesta M."/>
            <person name="Ferrario C."/>
            <person name="Modesto M."/>
            <person name="Mattarelli P."/>
            <person name="Jiri K."/>
            <person name="van Sinderen D."/>
            <person name="Ventura M."/>
        </authorList>
    </citation>
    <scope>NUCLEOTIDE SEQUENCE [LARGE SCALE GENOMIC DNA]</scope>
    <source>
        <strain evidence="3 4">DSM 100196</strain>
    </source>
</reference>
<feature type="domain" description="Zinc-ribbon" evidence="2">
    <location>
        <begin position="2"/>
        <end position="23"/>
    </location>
</feature>
<evidence type="ECO:0000313" key="4">
    <source>
        <dbReference type="Proteomes" id="UP000216871"/>
    </source>
</evidence>
<dbReference type="Pfam" id="PF13240">
    <property type="entry name" value="Zn_Ribbon_1"/>
    <property type="match status" value="1"/>
</dbReference>
<keyword evidence="4" id="KW-1185">Reference proteome</keyword>
<proteinExistence type="predicted"/>
<dbReference type="InterPro" id="IPR026870">
    <property type="entry name" value="Zinc_ribbon_dom"/>
</dbReference>
<dbReference type="EMBL" id="MWWW01000004">
    <property type="protein sequence ID" value="OZG61165.1"/>
    <property type="molecule type" value="Genomic_DNA"/>
</dbReference>
<dbReference type="AlphaFoldDB" id="A0A261FQ94"/>
<gene>
    <name evidence="3" type="ORF">BMYO_0464</name>
</gene>
<sequence>MYCRFCGARLPEEAEFCVKCGRNLSVNQSIPTAGGEVEAQSQFGTAGDNVQMAVQSPLTVNNANGFSGDRNGDRSASLTVLGLTEDDSCLLLQTLYEAWNLQASIKDNVSKVRENQRVLKRDRKRLLVCAVVAPVVLLLGLVCLFAVLRWGLTIHLIAPLVFEIVAMSVMIIGIVLLIKIRKADASGSASDSYIKHCEDLNKRIQTIVAPIEVQIPEVYHTQAFAESVLHDMHSAHINFDAAVDRYDNEHVFKDGNRLSDCGVSRVLIESVRKDLSGIDSIHPSWKFASPGGKKIMWILVPLLSPIIGAVLAVVLCVTIVNNSRIYLGGHDQYPSFGIQNILTATYRHCSQYGEYSPADSIQIASSSLTYRPNRQAILAMFDVPYENADNTEKNGNLASCLYRELGGAASVGSSEALDFFNRFALDGMEIRSDGVNVSMKRGRSCYIADKKVTIAGYSMGLTGVLTVTIGLGARTPSPDLSKFDEDINDRLANCKSIRTG</sequence>
<feature type="transmembrane region" description="Helical" evidence="1">
    <location>
        <begin position="154"/>
        <end position="178"/>
    </location>
</feature>
<comment type="caution">
    <text evidence="3">The sequence shown here is derived from an EMBL/GenBank/DDBJ whole genome shotgun (WGS) entry which is preliminary data.</text>
</comment>
<dbReference type="Proteomes" id="UP000216871">
    <property type="component" value="Unassembled WGS sequence"/>
</dbReference>
<keyword evidence="1" id="KW-1133">Transmembrane helix</keyword>
<feature type="transmembrane region" description="Helical" evidence="1">
    <location>
        <begin position="295"/>
        <end position="320"/>
    </location>
</feature>
<evidence type="ECO:0000256" key="1">
    <source>
        <dbReference type="SAM" id="Phobius"/>
    </source>
</evidence>
<name>A0A261FQ94_9BIFI</name>
<organism evidence="3 4">
    <name type="scientific">Bifidobacterium myosotis</name>
    <dbReference type="NCBI Taxonomy" id="1630166"/>
    <lineage>
        <taxon>Bacteria</taxon>
        <taxon>Bacillati</taxon>
        <taxon>Actinomycetota</taxon>
        <taxon>Actinomycetes</taxon>
        <taxon>Bifidobacteriales</taxon>
        <taxon>Bifidobacteriaceae</taxon>
        <taxon>Bifidobacterium</taxon>
    </lineage>
</organism>